<keyword evidence="7" id="KW-1185">Reference proteome</keyword>
<organism evidence="6 7">
    <name type="scientific">Alkalicoccobacillus plakortidis</name>
    <dbReference type="NCBI Taxonomy" id="444060"/>
    <lineage>
        <taxon>Bacteria</taxon>
        <taxon>Bacillati</taxon>
        <taxon>Bacillota</taxon>
        <taxon>Bacilli</taxon>
        <taxon>Bacillales</taxon>
        <taxon>Bacillaceae</taxon>
        <taxon>Alkalicoccobacillus</taxon>
    </lineage>
</organism>
<keyword evidence="3 5" id="KW-1133">Transmembrane helix</keyword>
<gene>
    <name evidence="6" type="ORF">NDM98_19930</name>
</gene>
<keyword evidence="4 5" id="KW-0472">Membrane</keyword>
<dbReference type="Proteomes" id="UP001203665">
    <property type="component" value="Unassembled WGS sequence"/>
</dbReference>
<feature type="transmembrane region" description="Helical" evidence="5">
    <location>
        <begin position="57"/>
        <end position="76"/>
    </location>
</feature>
<dbReference type="EMBL" id="JAMQJY010000004">
    <property type="protein sequence ID" value="MCM2677489.1"/>
    <property type="molecule type" value="Genomic_DNA"/>
</dbReference>
<evidence type="ECO:0000256" key="1">
    <source>
        <dbReference type="ARBA" id="ARBA00022475"/>
    </source>
</evidence>
<dbReference type="RefSeq" id="WP_251611295.1">
    <property type="nucleotide sequence ID" value="NZ_JAMQJY010000004.1"/>
</dbReference>
<feature type="transmembrane region" description="Helical" evidence="5">
    <location>
        <begin position="6"/>
        <end position="26"/>
    </location>
</feature>
<evidence type="ECO:0000313" key="7">
    <source>
        <dbReference type="Proteomes" id="UP001203665"/>
    </source>
</evidence>
<keyword evidence="2 5" id="KW-0812">Transmembrane</keyword>
<evidence type="ECO:0000256" key="2">
    <source>
        <dbReference type="ARBA" id="ARBA00022692"/>
    </source>
</evidence>
<protein>
    <submittedName>
        <fullName evidence="6">DUF1516 family protein</fullName>
    </submittedName>
</protein>
<evidence type="ECO:0000256" key="3">
    <source>
        <dbReference type="ARBA" id="ARBA00022989"/>
    </source>
</evidence>
<feature type="transmembrane region" description="Helical" evidence="5">
    <location>
        <begin position="33"/>
        <end position="51"/>
    </location>
</feature>
<proteinExistence type="predicted"/>
<reference evidence="6" key="1">
    <citation type="submission" date="2022-06" db="EMBL/GenBank/DDBJ databases">
        <title>Alkalicoccobacillus porphyridii sp. nov., isolated from a marine red alga, Porphyridium purpureum and reclassification of Shouchella plakortidis and Shouchella gibsonii as Alkalicoccobacillus plakortidis comb. nov. and Alkalicoccobacillus gibsonii comb. nov.</title>
        <authorList>
            <person name="Kim K.H."/>
            <person name="Lee J.K."/>
            <person name="Han D.M."/>
            <person name="Baek J.H."/>
            <person name="Jeon C.O."/>
        </authorList>
    </citation>
    <scope>NUCLEOTIDE SEQUENCE</scope>
    <source>
        <strain evidence="6">DSM 19153</strain>
    </source>
</reference>
<accession>A0ABT0XQF6</accession>
<evidence type="ECO:0000313" key="6">
    <source>
        <dbReference type="EMBL" id="MCM2677489.1"/>
    </source>
</evidence>
<feature type="transmembrane region" description="Helical" evidence="5">
    <location>
        <begin position="88"/>
        <end position="107"/>
    </location>
</feature>
<comment type="caution">
    <text evidence="6">The sequence shown here is derived from an EMBL/GenBank/DDBJ whole genome shotgun (WGS) entry which is preliminary data.</text>
</comment>
<evidence type="ECO:0000256" key="4">
    <source>
        <dbReference type="ARBA" id="ARBA00023136"/>
    </source>
</evidence>
<name>A0ABT0XQF6_9BACI</name>
<evidence type="ECO:0000256" key="5">
    <source>
        <dbReference type="SAM" id="Phobius"/>
    </source>
</evidence>
<keyword evidence="1" id="KW-1003">Cell membrane</keyword>
<sequence length="109" mass="12561">MYDFLYQVHVGTWIILLVFVVLNMFYRSTILKMLFRLCSIFMLGSGVGLALHMSFPIIFIVKLILALLLIGLTEMVLKKENPREESFLLILISGLFFLLVLIGFGIIRF</sequence>
<dbReference type="Pfam" id="PF07457">
    <property type="entry name" value="DUF1516"/>
    <property type="match status" value="1"/>
</dbReference>
<dbReference type="InterPro" id="IPR010899">
    <property type="entry name" value="UPF0344"/>
</dbReference>